<evidence type="ECO:0000256" key="2">
    <source>
        <dbReference type="ARBA" id="ARBA00023163"/>
    </source>
</evidence>
<dbReference type="SUPFAM" id="SSF48452">
    <property type="entry name" value="TPR-like"/>
    <property type="match status" value="1"/>
</dbReference>
<dbReference type="PROSITE" id="PS50005">
    <property type="entry name" value="TPR"/>
    <property type="match status" value="1"/>
</dbReference>
<keyword evidence="2" id="KW-0804">Transcription</keyword>
<evidence type="ECO:0000256" key="4">
    <source>
        <dbReference type="SAM" id="Phobius"/>
    </source>
</evidence>
<dbReference type="InterPro" id="IPR018060">
    <property type="entry name" value="HTH_AraC"/>
</dbReference>
<keyword evidence="4" id="KW-0812">Transmembrane</keyword>
<dbReference type="PROSITE" id="PS01124">
    <property type="entry name" value="HTH_ARAC_FAMILY_2"/>
    <property type="match status" value="1"/>
</dbReference>
<keyword evidence="1" id="KW-0805">Transcription regulation</keyword>
<dbReference type="RefSeq" id="WP_091469751.1">
    <property type="nucleotide sequence ID" value="NZ_FOEI01000008.1"/>
</dbReference>
<feature type="transmembrane region" description="Helical" evidence="4">
    <location>
        <begin position="393"/>
        <end position="410"/>
    </location>
</feature>
<gene>
    <name evidence="7" type="ORF">SAMN05444005_10875</name>
</gene>
<evidence type="ECO:0000256" key="1">
    <source>
        <dbReference type="ARBA" id="ARBA00023015"/>
    </source>
</evidence>
<dbReference type="Gene3D" id="1.25.40.10">
    <property type="entry name" value="Tetratricopeptide repeat domain"/>
    <property type="match status" value="1"/>
</dbReference>
<dbReference type="InterPro" id="IPR009057">
    <property type="entry name" value="Homeodomain-like_sf"/>
</dbReference>
<dbReference type="SUPFAM" id="SSF46689">
    <property type="entry name" value="Homeodomain-like"/>
    <property type="match status" value="1"/>
</dbReference>
<name>A0A1H9DW30_9FLAO</name>
<dbReference type="Gene3D" id="1.10.10.60">
    <property type="entry name" value="Homeodomain-like"/>
    <property type="match status" value="2"/>
</dbReference>
<dbReference type="OrthoDB" id="5295174at2"/>
<organism evidence="7 8">
    <name type="scientific">Flavobacterium urocaniciphilum</name>
    <dbReference type="NCBI Taxonomy" id="1299341"/>
    <lineage>
        <taxon>Bacteria</taxon>
        <taxon>Pseudomonadati</taxon>
        <taxon>Bacteroidota</taxon>
        <taxon>Flavobacteriia</taxon>
        <taxon>Flavobacteriales</taxon>
        <taxon>Flavobacteriaceae</taxon>
        <taxon>Flavobacterium</taxon>
    </lineage>
</organism>
<proteinExistence type="predicted"/>
<dbReference type="AlphaFoldDB" id="A0A1H9DW30"/>
<keyword evidence="4" id="KW-1133">Transmembrane helix</keyword>
<accession>A0A1H9DW30</accession>
<keyword evidence="3" id="KW-0802">TPR repeat</keyword>
<reference evidence="7 8" key="1">
    <citation type="submission" date="2016-10" db="EMBL/GenBank/DDBJ databases">
        <authorList>
            <person name="de Groot N.N."/>
        </authorList>
    </citation>
    <scope>NUCLEOTIDE SEQUENCE [LARGE SCALE GENOMIC DNA]</scope>
    <source>
        <strain evidence="7 8">DSM 27078</strain>
    </source>
</reference>
<keyword evidence="5" id="KW-0732">Signal</keyword>
<keyword evidence="4" id="KW-0472">Membrane</keyword>
<dbReference type="SMART" id="SM00028">
    <property type="entry name" value="TPR"/>
    <property type="match status" value="2"/>
</dbReference>
<dbReference type="SMART" id="SM00342">
    <property type="entry name" value="HTH_ARAC"/>
    <property type="match status" value="1"/>
</dbReference>
<evidence type="ECO:0000259" key="6">
    <source>
        <dbReference type="PROSITE" id="PS01124"/>
    </source>
</evidence>
<protein>
    <submittedName>
        <fullName evidence="7">Helix-turn-helix domain-containing protein</fullName>
    </submittedName>
</protein>
<dbReference type="Pfam" id="PF12833">
    <property type="entry name" value="HTH_18"/>
    <property type="match status" value="1"/>
</dbReference>
<sequence length="580" mass="68342">MKNCIFLLLLIFSTTNAQNKISEETFHSLQDKIRVLSAQNIDSAFILTKKLYQSDNYIHRAFSKGAQGYLYQLNYDSINSKKCFKESLLLINQAPKSIERTKNMAYLYNYGGLSDWKRKNYKEALIKYQTGEKYSAEVNDIIQLVKFNINTALINGEIGNYRTAIKKGLNSERLIEKNKSLYTIEQFNLNKSTVYLNVGSFYESMFENENKKNKMYLDSAFYYYKKTIMFSYENTKNKIAAELNLANIYLYKNQIKETEKAYQSVLTDAKENNLNQEQNIAIYNLGHFYFTQKKYSKALVYFQKTDSIYQANQSNITDFIYSNYYQSKIYESFNDQENSLNHANIYLEYFEKNEEDMIHQIQDINQVQNSKTLKKEMELMREKYSTAVFFKKYSIYFSIGIIALLIYFYIKSRKKNKSTELKYKSIINEYNEKLNQVIPIEKTKEEKNSNLNLDEEKENLLFEKLLKLEEQKVFLNQDFTLQFAAKKIKTNTTYLSYIVNKRFGKTFSEYANELKINYVINEMITNKSYRKYSTQAIAESVGYKNATSFTKLFTKKTGLSPVKFAEKLNSDMDSKISISN</sequence>
<dbReference type="GO" id="GO:0043565">
    <property type="term" value="F:sequence-specific DNA binding"/>
    <property type="evidence" value="ECO:0007669"/>
    <property type="project" value="InterPro"/>
</dbReference>
<dbReference type="EMBL" id="FOEI01000008">
    <property type="protein sequence ID" value="SEQ17083.1"/>
    <property type="molecule type" value="Genomic_DNA"/>
</dbReference>
<dbReference type="GO" id="GO:0003700">
    <property type="term" value="F:DNA-binding transcription factor activity"/>
    <property type="evidence" value="ECO:0007669"/>
    <property type="project" value="InterPro"/>
</dbReference>
<dbReference type="Proteomes" id="UP000198648">
    <property type="component" value="Unassembled WGS sequence"/>
</dbReference>
<dbReference type="InterPro" id="IPR019734">
    <property type="entry name" value="TPR_rpt"/>
</dbReference>
<feature type="chain" id="PRO_5011657633" evidence="5">
    <location>
        <begin position="18"/>
        <end position="580"/>
    </location>
</feature>
<feature type="repeat" description="TPR" evidence="3">
    <location>
        <begin position="279"/>
        <end position="312"/>
    </location>
</feature>
<dbReference type="InterPro" id="IPR011990">
    <property type="entry name" value="TPR-like_helical_dom_sf"/>
</dbReference>
<keyword evidence="8" id="KW-1185">Reference proteome</keyword>
<feature type="domain" description="HTH araC/xylS-type" evidence="6">
    <location>
        <begin position="463"/>
        <end position="567"/>
    </location>
</feature>
<evidence type="ECO:0000256" key="5">
    <source>
        <dbReference type="SAM" id="SignalP"/>
    </source>
</evidence>
<evidence type="ECO:0000313" key="7">
    <source>
        <dbReference type="EMBL" id="SEQ17083.1"/>
    </source>
</evidence>
<dbReference type="STRING" id="1299341.SAMN05444005_10875"/>
<evidence type="ECO:0000313" key="8">
    <source>
        <dbReference type="Proteomes" id="UP000198648"/>
    </source>
</evidence>
<feature type="signal peptide" evidence="5">
    <location>
        <begin position="1"/>
        <end position="17"/>
    </location>
</feature>
<evidence type="ECO:0000256" key="3">
    <source>
        <dbReference type="PROSITE-ProRule" id="PRU00339"/>
    </source>
</evidence>